<keyword evidence="1" id="KW-0805">Transcription regulation</keyword>
<name>A0A235F6Z7_9BACL</name>
<sequence>MRADRLMNILILLQNRGKITTGELAEELEVSERTIQRDMDALTTAGVPVLAERGKAGGWRLYDDFKTKLSGLNKEDIRSLFIFPSKTLLEDLGLGTGLDTREKLLSSLAGPYQEEAQHIRDRIYIDSEGWKENGHKKDEALPEIFTAVFENRRIKIEYEKINGDIINRTVEPLGLVAQKGNWYLAASHDGQLRSYRVSRVLTAHLLDEVFERPDGFHLEEYWRQSKKDFAAELPTFEVEVDISADIAKRVHFSAGKFMKVVRPPLKKGERMRAVFHFQSEQEAVEFILGFGTKMTIIKPKKLIKKIVAEAVSVISYYED</sequence>
<evidence type="ECO:0000313" key="5">
    <source>
        <dbReference type="Proteomes" id="UP000215059"/>
    </source>
</evidence>
<dbReference type="AlphaFoldDB" id="A0A235F6Z7"/>
<reference evidence="4 5" key="1">
    <citation type="submission" date="2017-07" db="EMBL/GenBank/DDBJ databases">
        <title>Fictibacillus sp. nov. GDSW-R2A3 Genome sequencing and assembly.</title>
        <authorList>
            <person name="Mayilraj S."/>
        </authorList>
    </citation>
    <scope>NUCLEOTIDE SEQUENCE [LARGE SCALE GENOMIC DNA]</scope>
    <source>
        <strain evidence="4 5">GDSW-R2A3</strain>
    </source>
</reference>
<dbReference type="InterPro" id="IPR013196">
    <property type="entry name" value="HTH_11"/>
</dbReference>
<gene>
    <name evidence="4" type="ORF">CGZ90_15120</name>
</gene>
<evidence type="ECO:0000259" key="3">
    <source>
        <dbReference type="PROSITE" id="PS51000"/>
    </source>
</evidence>
<dbReference type="InterPro" id="IPR026881">
    <property type="entry name" value="WYL_dom"/>
</dbReference>
<dbReference type="SMART" id="SM00420">
    <property type="entry name" value="HTH_DEOR"/>
    <property type="match status" value="1"/>
</dbReference>
<proteinExistence type="predicted"/>
<dbReference type="GO" id="GO:0003700">
    <property type="term" value="F:DNA-binding transcription factor activity"/>
    <property type="evidence" value="ECO:0007669"/>
    <property type="project" value="InterPro"/>
</dbReference>
<dbReference type="Pfam" id="PF08279">
    <property type="entry name" value="HTH_11"/>
    <property type="match status" value="1"/>
</dbReference>
<dbReference type="PANTHER" id="PTHR34580">
    <property type="match status" value="1"/>
</dbReference>
<evidence type="ECO:0000256" key="2">
    <source>
        <dbReference type="ARBA" id="ARBA00023163"/>
    </source>
</evidence>
<organism evidence="4 5">
    <name type="scientific">Fictibacillus aquaticus</name>
    <dbReference type="NCBI Taxonomy" id="2021314"/>
    <lineage>
        <taxon>Bacteria</taxon>
        <taxon>Bacillati</taxon>
        <taxon>Bacillota</taxon>
        <taxon>Bacilli</taxon>
        <taxon>Bacillales</taxon>
        <taxon>Fictibacillaceae</taxon>
        <taxon>Fictibacillus</taxon>
    </lineage>
</organism>
<dbReference type="SUPFAM" id="SSF46785">
    <property type="entry name" value="Winged helix' DNA-binding domain"/>
    <property type="match status" value="1"/>
</dbReference>
<dbReference type="InterPro" id="IPR036390">
    <property type="entry name" value="WH_DNA-bd_sf"/>
</dbReference>
<dbReference type="PROSITE" id="PS51000">
    <property type="entry name" value="HTH_DEOR_2"/>
    <property type="match status" value="1"/>
</dbReference>
<accession>A0A235F6Z7</accession>
<dbReference type="PROSITE" id="PS52050">
    <property type="entry name" value="WYL"/>
    <property type="match status" value="1"/>
</dbReference>
<keyword evidence="2" id="KW-0804">Transcription</keyword>
<evidence type="ECO:0000256" key="1">
    <source>
        <dbReference type="ARBA" id="ARBA00023015"/>
    </source>
</evidence>
<dbReference type="Pfam" id="PF13280">
    <property type="entry name" value="WYL"/>
    <property type="match status" value="1"/>
</dbReference>
<dbReference type="Pfam" id="PF25583">
    <property type="entry name" value="WCX"/>
    <property type="match status" value="1"/>
</dbReference>
<feature type="domain" description="HTH deoR-type" evidence="3">
    <location>
        <begin position="2"/>
        <end position="57"/>
    </location>
</feature>
<evidence type="ECO:0000313" key="4">
    <source>
        <dbReference type="EMBL" id="OYD56884.1"/>
    </source>
</evidence>
<dbReference type="OrthoDB" id="9815009at2"/>
<protein>
    <submittedName>
        <fullName evidence="4">Transcriptional regulator</fullName>
    </submittedName>
</protein>
<comment type="caution">
    <text evidence="4">The sequence shown here is derived from an EMBL/GenBank/DDBJ whole genome shotgun (WGS) entry which is preliminary data.</text>
</comment>
<dbReference type="InterPro" id="IPR057727">
    <property type="entry name" value="WCX_dom"/>
</dbReference>
<dbReference type="PANTHER" id="PTHR34580:SF1">
    <property type="entry name" value="PROTEIN PAFC"/>
    <property type="match status" value="1"/>
</dbReference>
<dbReference type="PIRSF" id="PIRSF016838">
    <property type="entry name" value="PafC"/>
    <property type="match status" value="1"/>
</dbReference>
<dbReference type="InterPro" id="IPR036388">
    <property type="entry name" value="WH-like_DNA-bd_sf"/>
</dbReference>
<dbReference type="InterPro" id="IPR051534">
    <property type="entry name" value="CBASS_pafABC_assoc_protein"/>
</dbReference>
<dbReference type="InterPro" id="IPR001034">
    <property type="entry name" value="DeoR_HTH"/>
</dbReference>
<dbReference type="RefSeq" id="WP_094253373.1">
    <property type="nucleotide sequence ID" value="NZ_JBHLXL010000001.1"/>
</dbReference>
<dbReference type="InterPro" id="IPR028349">
    <property type="entry name" value="PafC-like"/>
</dbReference>
<dbReference type="EMBL" id="NOII01000010">
    <property type="protein sequence ID" value="OYD56884.1"/>
    <property type="molecule type" value="Genomic_DNA"/>
</dbReference>
<dbReference type="Proteomes" id="UP000215059">
    <property type="component" value="Unassembled WGS sequence"/>
</dbReference>
<dbReference type="Gene3D" id="1.10.10.10">
    <property type="entry name" value="Winged helix-like DNA-binding domain superfamily/Winged helix DNA-binding domain"/>
    <property type="match status" value="1"/>
</dbReference>
<keyword evidence="5" id="KW-1185">Reference proteome</keyword>